<organism evidence="2 3">
    <name type="scientific">Cerrena zonata</name>
    <dbReference type="NCBI Taxonomy" id="2478898"/>
    <lineage>
        <taxon>Eukaryota</taxon>
        <taxon>Fungi</taxon>
        <taxon>Dikarya</taxon>
        <taxon>Basidiomycota</taxon>
        <taxon>Agaricomycotina</taxon>
        <taxon>Agaricomycetes</taxon>
        <taxon>Polyporales</taxon>
        <taxon>Cerrenaceae</taxon>
        <taxon>Cerrena</taxon>
    </lineage>
</organism>
<dbReference type="PROSITE" id="PS50097">
    <property type="entry name" value="BTB"/>
    <property type="match status" value="1"/>
</dbReference>
<gene>
    <name evidence="2" type="ORF">QCA50_005532</name>
</gene>
<protein>
    <recommendedName>
        <fullName evidence="1">BTB domain-containing protein</fullName>
    </recommendedName>
</protein>
<dbReference type="InterPro" id="IPR000210">
    <property type="entry name" value="BTB/POZ_dom"/>
</dbReference>
<dbReference type="InterPro" id="IPR011333">
    <property type="entry name" value="SKP1/BTB/POZ_sf"/>
</dbReference>
<reference evidence="2 3" key="1">
    <citation type="submission" date="2022-09" db="EMBL/GenBank/DDBJ databases">
        <authorList>
            <person name="Palmer J.M."/>
        </authorList>
    </citation>
    <scope>NUCLEOTIDE SEQUENCE [LARGE SCALE GENOMIC DNA]</scope>
    <source>
        <strain evidence="2 3">DSM 7382</strain>
    </source>
</reference>
<comment type="caution">
    <text evidence="2">The sequence shown here is derived from an EMBL/GenBank/DDBJ whole genome shotgun (WGS) entry which is preliminary data.</text>
</comment>
<accession>A0AAW0GFG0</accession>
<dbReference type="SMART" id="SM00225">
    <property type="entry name" value="BTB"/>
    <property type="match status" value="1"/>
</dbReference>
<dbReference type="Gene3D" id="3.30.710.10">
    <property type="entry name" value="Potassium Channel Kv1.1, Chain A"/>
    <property type="match status" value="1"/>
</dbReference>
<keyword evidence="3" id="KW-1185">Reference proteome</keyword>
<name>A0AAW0GFG0_9APHY</name>
<dbReference type="EMBL" id="JASBNA010000006">
    <property type="protein sequence ID" value="KAK7690434.1"/>
    <property type="molecule type" value="Genomic_DNA"/>
</dbReference>
<evidence type="ECO:0000313" key="3">
    <source>
        <dbReference type="Proteomes" id="UP001385951"/>
    </source>
</evidence>
<feature type="domain" description="BTB" evidence="1">
    <location>
        <begin position="14"/>
        <end position="82"/>
    </location>
</feature>
<evidence type="ECO:0000259" key="1">
    <source>
        <dbReference type="PROSITE" id="PS50097"/>
    </source>
</evidence>
<dbReference type="Proteomes" id="UP001385951">
    <property type="component" value="Unassembled WGS sequence"/>
</dbReference>
<dbReference type="AlphaFoldDB" id="A0AAW0GFG0"/>
<evidence type="ECO:0000313" key="2">
    <source>
        <dbReference type="EMBL" id="KAK7690434.1"/>
    </source>
</evidence>
<proteinExistence type="predicted"/>
<sequence length="328" mass="37266">MSRAVDAGLWFNDGNIVLVAEDTPFKVYGGLLSQKSEVFRDILAIPQPATPDEAELMDGIHIIHVSDTWRDLSHVLHAIYHGFRVFAVDQHLSFLAVSALLRLGQKYEIPELKEAATSLLKSCFPERLADFKYDTKLQDDPPYYRYIIFDPPLIRMRLEDLPGVINLARAYGLPSLLPSAFYLCSLLEVKHLMNGTRDHDGNKIFLPKKDIIRCVNGRATLVMKEIIELPRISLRVADGCESEACNVADMFQPTDNDWSTLVKYAGTCFQDLSWLKAHFESEDCLQCRTNMEEELNAFRVRLWSTLGGIFLLDDDDDGDEEDLSLMDD</sequence>